<evidence type="ECO:0000256" key="1">
    <source>
        <dbReference type="ARBA" id="ARBA00007734"/>
    </source>
</evidence>
<gene>
    <name evidence="3" type="ORF">PN838_15985</name>
</gene>
<comment type="similarity">
    <text evidence="1">Belongs to the transglycosylase Slt family.</text>
</comment>
<name>A0ABT5FGN5_9GAMM</name>
<dbReference type="RefSeq" id="WP_272181296.1">
    <property type="nucleotide sequence ID" value="NZ_JAQOMS010000002.1"/>
</dbReference>
<dbReference type="InterPro" id="IPR023346">
    <property type="entry name" value="Lysozyme-like_dom_sf"/>
</dbReference>
<evidence type="ECO:0000313" key="4">
    <source>
        <dbReference type="Proteomes" id="UP001528411"/>
    </source>
</evidence>
<proteinExistence type="inferred from homology"/>
<organism evidence="3 4">
    <name type="scientific">Psychrosphaera algicola</name>
    <dbReference type="NCBI Taxonomy" id="3023714"/>
    <lineage>
        <taxon>Bacteria</taxon>
        <taxon>Pseudomonadati</taxon>
        <taxon>Pseudomonadota</taxon>
        <taxon>Gammaproteobacteria</taxon>
        <taxon>Alteromonadales</taxon>
        <taxon>Pseudoalteromonadaceae</taxon>
        <taxon>Psychrosphaera</taxon>
    </lineage>
</organism>
<dbReference type="Gene3D" id="1.10.530.10">
    <property type="match status" value="1"/>
</dbReference>
<sequence>MLRSGKAVSKDVIGSKVSLPNKRVDRALLYKTDVNKQAKYHGLPVSLIYAVMEVESSFNPRAQSPIPAFGLMQIVPTTAGLDVNRHLRKSSEAPSANELYQPPQNVLYGATYLAMLYQTYFKDIKNPLSKHYCVIAAYNTGMGNVSALFSRDGTKDLKKPPMLLTNCQHNKYTIRLSLEHTQRQSDT</sequence>
<dbReference type="PANTHER" id="PTHR37423">
    <property type="entry name" value="SOLUBLE LYTIC MUREIN TRANSGLYCOSYLASE-RELATED"/>
    <property type="match status" value="1"/>
</dbReference>
<dbReference type="SUPFAM" id="SSF53955">
    <property type="entry name" value="Lysozyme-like"/>
    <property type="match status" value="1"/>
</dbReference>
<dbReference type="EMBL" id="JAQOMS010000002">
    <property type="protein sequence ID" value="MDC2889987.1"/>
    <property type="molecule type" value="Genomic_DNA"/>
</dbReference>
<dbReference type="Pfam" id="PF01464">
    <property type="entry name" value="SLT"/>
    <property type="match status" value="1"/>
</dbReference>
<evidence type="ECO:0000259" key="2">
    <source>
        <dbReference type="Pfam" id="PF01464"/>
    </source>
</evidence>
<keyword evidence="4" id="KW-1185">Reference proteome</keyword>
<dbReference type="PROSITE" id="PS00922">
    <property type="entry name" value="TRANSGLYCOSYLASE"/>
    <property type="match status" value="1"/>
</dbReference>
<feature type="domain" description="Transglycosylase SLT" evidence="2">
    <location>
        <begin position="35"/>
        <end position="157"/>
    </location>
</feature>
<evidence type="ECO:0000313" key="3">
    <source>
        <dbReference type="EMBL" id="MDC2889987.1"/>
    </source>
</evidence>
<dbReference type="InterPro" id="IPR008258">
    <property type="entry name" value="Transglycosylase_SLT_dom_1"/>
</dbReference>
<dbReference type="Proteomes" id="UP001528411">
    <property type="component" value="Unassembled WGS sequence"/>
</dbReference>
<reference evidence="3 4" key="1">
    <citation type="submission" date="2023-01" db="EMBL/GenBank/DDBJ databases">
        <title>Psychrosphaera sp. nov., isolated from marine algae.</title>
        <authorList>
            <person name="Bayburt H."/>
            <person name="Choi B.J."/>
            <person name="Kim J.M."/>
            <person name="Choi D.G."/>
            <person name="Jeon C.O."/>
        </authorList>
    </citation>
    <scope>NUCLEOTIDE SEQUENCE [LARGE SCALE GENOMIC DNA]</scope>
    <source>
        <strain evidence="3 4">G1-22</strain>
    </source>
</reference>
<comment type="caution">
    <text evidence="3">The sequence shown here is derived from an EMBL/GenBank/DDBJ whole genome shotgun (WGS) entry which is preliminary data.</text>
</comment>
<protein>
    <submittedName>
        <fullName evidence="3">Transglycosylase SLT domain-containing protein</fullName>
    </submittedName>
</protein>
<accession>A0ABT5FGN5</accession>
<dbReference type="PANTHER" id="PTHR37423:SF2">
    <property type="entry name" value="MEMBRANE-BOUND LYTIC MUREIN TRANSGLYCOSYLASE C"/>
    <property type="match status" value="1"/>
</dbReference>
<dbReference type="InterPro" id="IPR000189">
    <property type="entry name" value="Transglyc_AS"/>
</dbReference>